<sequence>MMPRETETVNRNLMAGGADCERLFTMADSRGFAFLAAVCCAVAAQAADTLPLPKAGFARTPPLSPAEAVSSFRVPPGFRLELVAAEPLLVDPVDVVYDPDGRAYAVEMRGYPLPEKPDQPRPEPISRVRMLFDEDGDGRFDRSTVFVDRLDWPTAVCLWRDGVFIADAPDLWFCRDTNGDGVADERRKVLTGFKRDNVQALVNNLKWGLDHQIYGAASGDGGTLTVVNQPDRPAVAVTRRDFRFDPVTETVEAVAGGARFGHSFDDWGNRFLCNIRNPVQHVVLPLAPLSRNPQLVSPATLHDVAASGDTLPVYRISPVEAWREYRARRWVQERSNLPRSELVGAGFFTSSSGVTIYRGGAYPAEFYGNAVVADVAANIVHRQILEPDGVTFRGHRGEDDHEFIASTDIWFRPVNFVNAPDGTLHIVDMYRENIEHPWSIPDDIRAKLDLTSGNDRGRIWRLAPDGFSAPPPPQLSTATASELVSHLASPHSWYRETAHRLLWERQDRTAIGALRKLFQTSASAATRLHALYSLDGLGALEFADVARAATDDQAALREHAVLLAESRFGDGSETRSLVIAAARDDHPRVRFQAAFALGRWSDVETIAALAEIARRDCGDVWIRTAVLTSVGQTASPLLQALCDRAEFADPRGAAELMSVLVRTAVADPQQGADGVRRALDSARDRLPAGLTFAGWSGWATAIKAKSDGGRQFAKLTAGDWWPALIQRAAATASDTQADVAVRTQALALLPHAGWQTADGHLGELVAARQPQELQLVAIRLIGQFNEPTAGQWLIDRYRVFSPAGRTAAVDLLASRPLWQPLLIDAVEQQRIPAADVPPVRRSLLLNHKDAALKARADALFGVSAASSRQQALDAAKDCLLLTPDLTRGVAVFQRECAQCHRLRGVGQEIGPPLASVRNRSPVELLIHILDPNREVGPNYVDHAVTLTDGRVLTGLVANETEMGLTLLRAQGVQDHVARQDIDEFVSTGKSLMPEGLEQRLTPQDLADVIGLLRAP</sequence>
<proteinExistence type="predicted"/>
<comment type="caution">
    <text evidence="6">The sequence shown here is derived from an EMBL/GenBank/DDBJ whole genome shotgun (WGS) entry which is preliminary data.</text>
</comment>
<keyword evidence="2 4" id="KW-0479">Metal-binding</keyword>
<dbReference type="GO" id="GO:0009055">
    <property type="term" value="F:electron transfer activity"/>
    <property type="evidence" value="ECO:0007669"/>
    <property type="project" value="InterPro"/>
</dbReference>
<dbReference type="EMBL" id="DSOK01000455">
    <property type="protein sequence ID" value="HEN17076.1"/>
    <property type="molecule type" value="Genomic_DNA"/>
</dbReference>
<keyword evidence="1 4" id="KW-0349">Heme</keyword>
<dbReference type="InterPro" id="IPR013428">
    <property type="entry name" value="Membrane-bound_put_N"/>
</dbReference>
<dbReference type="InterPro" id="IPR055557">
    <property type="entry name" value="DUF7133"/>
</dbReference>
<accession>A0A7C2PCI1</accession>
<dbReference type="AlphaFoldDB" id="A0A7C2PCI1"/>
<dbReference type="InterPro" id="IPR011042">
    <property type="entry name" value="6-blade_b-propeller_TolB-like"/>
</dbReference>
<dbReference type="NCBIfam" id="TIGR02603">
    <property type="entry name" value="CxxCH_TIGR02603"/>
    <property type="match status" value="1"/>
</dbReference>
<dbReference type="GO" id="GO:0020037">
    <property type="term" value="F:heme binding"/>
    <property type="evidence" value="ECO:0007669"/>
    <property type="project" value="InterPro"/>
</dbReference>
<dbReference type="Pfam" id="PF13646">
    <property type="entry name" value="HEAT_2"/>
    <property type="match status" value="1"/>
</dbReference>
<evidence type="ECO:0000256" key="4">
    <source>
        <dbReference type="PROSITE-ProRule" id="PRU00433"/>
    </source>
</evidence>
<gene>
    <name evidence="6" type="ORF">ENQ76_16580</name>
</gene>
<dbReference type="SUPFAM" id="SSF50952">
    <property type="entry name" value="Soluble quinoprotein glucose dehydrogenase"/>
    <property type="match status" value="1"/>
</dbReference>
<keyword evidence="3 4" id="KW-0408">Iron</keyword>
<dbReference type="InterPro" id="IPR009056">
    <property type="entry name" value="Cyt_c-like_dom"/>
</dbReference>
<dbReference type="InterPro" id="IPR011041">
    <property type="entry name" value="Quinoprot_gluc/sorb_DH_b-prop"/>
</dbReference>
<dbReference type="PANTHER" id="PTHR33546">
    <property type="entry name" value="LARGE, MULTIFUNCTIONAL SECRETED PROTEIN-RELATED"/>
    <property type="match status" value="1"/>
</dbReference>
<dbReference type="InterPro" id="IPR011989">
    <property type="entry name" value="ARM-like"/>
</dbReference>
<dbReference type="InterPro" id="IPR013427">
    <property type="entry name" value="Haem-bd_dom_put"/>
</dbReference>
<dbReference type="InterPro" id="IPR016024">
    <property type="entry name" value="ARM-type_fold"/>
</dbReference>
<dbReference type="Pfam" id="PF23500">
    <property type="entry name" value="DUF7133"/>
    <property type="match status" value="1"/>
</dbReference>
<protein>
    <submittedName>
        <fullName evidence="6">C-type cytochrome</fullName>
    </submittedName>
</protein>
<name>A0A7C2PCI1_9PLAN</name>
<reference evidence="6" key="1">
    <citation type="journal article" date="2020" name="mSystems">
        <title>Genome- and Community-Level Interaction Insights into Carbon Utilization and Element Cycling Functions of Hydrothermarchaeota in Hydrothermal Sediment.</title>
        <authorList>
            <person name="Zhou Z."/>
            <person name="Liu Y."/>
            <person name="Xu W."/>
            <person name="Pan J."/>
            <person name="Luo Z.H."/>
            <person name="Li M."/>
        </authorList>
    </citation>
    <scope>NUCLEOTIDE SEQUENCE [LARGE SCALE GENOMIC DNA]</scope>
    <source>
        <strain evidence="6">SpSt-339</strain>
    </source>
</reference>
<dbReference type="PROSITE" id="PS51007">
    <property type="entry name" value="CYTC"/>
    <property type="match status" value="1"/>
</dbReference>
<dbReference type="GO" id="GO:0046872">
    <property type="term" value="F:metal ion binding"/>
    <property type="evidence" value="ECO:0007669"/>
    <property type="project" value="UniProtKB-KW"/>
</dbReference>
<feature type="domain" description="Cytochrome c" evidence="5">
    <location>
        <begin position="883"/>
        <end position="1015"/>
    </location>
</feature>
<evidence type="ECO:0000256" key="1">
    <source>
        <dbReference type="ARBA" id="ARBA00022617"/>
    </source>
</evidence>
<evidence type="ECO:0000256" key="3">
    <source>
        <dbReference type="ARBA" id="ARBA00023004"/>
    </source>
</evidence>
<dbReference type="InterPro" id="IPR036909">
    <property type="entry name" value="Cyt_c-like_dom_sf"/>
</dbReference>
<dbReference type="Gene3D" id="2.120.10.30">
    <property type="entry name" value="TolB, C-terminal domain"/>
    <property type="match status" value="1"/>
</dbReference>
<organism evidence="6">
    <name type="scientific">Schlesneria paludicola</name>
    <dbReference type="NCBI Taxonomy" id="360056"/>
    <lineage>
        <taxon>Bacteria</taxon>
        <taxon>Pseudomonadati</taxon>
        <taxon>Planctomycetota</taxon>
        <taxon>Planctomycetia</taxon>
        <taxon>Planctomycetales</taxon>
        <taxon>Planctomycetaceae</taxon>
        <taxon>Schlesneria</taxon>
    </lineage>
</organism>
<evidence type="ECO:0000256" key="2">
    <source>
        <dbReference type="ARBA" id="ARBA00022723"/>
    </source>
</evidence>
<dbReference type="Gene3D" id="1.10.760.10">
    <property type="entry name" value="Cytochrome c-like domain"/>
    <property type="match status" value="1"/>
</dbReference>
<dbReference type="SUPFAM" id="SSF46626">
    <property type="entry name" value="Cytochrome c"/>
    <property type="match status" value="1"/>
</dbReference>
<dbReference type="Gene3D" id="1.25.10.10">
    <property type="entry name" value="Leucine-rich Repeat Variant"/>
    <property type="match status" value="1"/>
</dbReference>
<evidence type="ECO:0000313" key="6">
    <source>
        <dbReference type="EMBL" id="HEN17076.1"/>
    </source>
</evidence>
<dbReference type="SUPFAM" id="SSF48371">
    <property type="entry name" value="ARM repeat"/>
    <property type="match status" value="1"/>
</dbReference>
<evidence type="ECO:0000259" key="5">
    <source>
        <dbReference type="PROSITE" id="PS51007"/>
    </source>
</evidence>
<dbReference type="PANTHER" id="PTHR33546:SF1">
    <property type="entry name" value="LARGE, MULTIFUNCTIONAL SECRETED PROTEIN"/>
    <property type="match status" value="1"/>
</dbReference>
<dbReference type="NCBIfam" id="TIGR02604">
    <property type="entry name" value="Piru_Ver_Nterm"/>
    <property type="match status" value="1"/>
</dbReference>